<dbReference type="Proteomes" id="UP000504609">
    <property type="component" value="Unplaced"/>
</dbReference>
<keyword evidence="7 13" id="KW-0547">Nucleotide-binding</keyword>
<dbReference type="InterPro" id="IPR001245">
    <property type="entry name" value="Ser-Thr/Tyr_kinase_cat_dom"/>
</dbReference>
<comment type="catalytic activity">
    <reaction evidence="10">
        <text>L-threonyl-[protein] + ATP = O-phospho-L-threonyl-[protein] + ADP + H(+)</text>
        <dbReference type="Rhea" id="RHEA:46608"/>
        <dbReference type="Rhea" id="RHEA-COMP:11060"/>
        <dbReference type="Rhea" id="RHEA-COMP:11605"/>
        <dbReference type="ChEBI" id="CHEBI:15378"/>
        <dbReference type="ChEBI" id="CHEBI:30013"/>
        <dbReference type="ChEBI" id="CHEBI:30616"/>
        <dbReference type="ChEBI" id="CHEBI:61977"/>
        <dbReference type="ChEBI" id="CHEBI:456216"/>
        <dbReference type="EC" id="2.7.11.1"/>
    </reaction>
</comment>
<dbReference type="PROSITE" id="PS00107">
    <property type="entry name" value="PROTEIN_KINASE_ATP"/>
    <property type="match status" value="1"/>
</dbReference>
<evidence type="ECO:0000256" key="3">
    <source>
        <dbReference type="ARBA" id="ARBA00022490"/>
    </source>
</evidence>
<reference evidence="17" key="1">
    <citation type="submission" date="2025-08" db="UniProtKB">
        <authorList>
            <consortium name="RefSeq"/>
        </authorList>
    </citation>
    <scope>IDENTIFICATION</scope>
    <source>
        <tissue evidence="17">Young leaves</tissue>
    </source>
</reference>
<dbReference type="GO" id="GO:0005737">
    <property type="term" value="C:cytoplasm"/>
    <property type="evidence" value="ECO:0007669"/>
    <property type="project" value="UniProtKB-SubCell"/>
</dbReference>
<dbReference type="KEGG" id="cmos:111436808"/>
<feature type="domain" description="Protein kinase" evidence="15">
    <location>
        <begin position="243"/>
        <end position="515"/>
    </location>
</feature>
<feature type="binding site" evidence="13">
    <location>
        <position position="271"/>
    </location>
    <ligand>
        <name>ATP</name>
        <dbReference type="ChEBI" id="CHEBI:30616"/>
    </ligand>
</feature>
<dbReference type="SMART" id="SM00220">
    <property type="entry name" value="S_TKc"/>
    <property type="match status" value="1"/>
</dbReference>
<dbReference type="InterPro" id="IPR017441">
    <property type="entry name" value="Protein_kinase_ATP_BS"/>
</dbReference>
<dbReference type="PROSITE" id="PS00108">
    <property type="entry name" value="PROTEIN_KINASE_ST"/>
    <property type="match status" value="1"/>
</dbReference>
<dbReference type="EC" id="2.7.11.1" evidence="2"/>
<evidence type="ECO:0000256" key="4">
    <source>
        <dbReference type="ARBA" id="ARBA00022527"/>
    </source>
</evidence>
<keyword evidence="4" id="KW-0723">Serine/threonine-protein kinase</keyword>
<dbReference type="SUPFAM" id="SSF56112">
    <property type="entry name" value="Protein kinase-like (PK-like)"/>
    <property type="match status" value="1"/>
</dbReference>
<keyword evidence="3" id="KW-0963">Cytoplasm</keyword>
<keyword evidence="9 13" id="KW-0067">ATP-binding</keyword>
<dbReference type="PANTHER" id="PTHR47987:SF13">
    <property type="entry name" value="RECEPTOR-LIKE CYTOSOLIC SERINE_THREONINE-PROTEIN KINASE RBK2"/>
    <property type="match status" value="1"/>
</dbReference>
<evidence type="ECO:0000256" key="6">
    <source>
        <dbReference type="ARBA" id="ARBA00022679"/>
    </source>
</evidence>
<evidence type="ECO:0000256" key="11">
    <source>
        <dbReference type="ARBA" id="ARBA00048679"/>
    </source>
</evidence>
<protein>
    <recommendedName>
        <fullName evidence="2">non-specific serine/threonine protein kinase</fullName>
        <ecNumber evidence="2">2.7.11.1</ecNumber>
    </recommendedName>
</protein>
<organism evidence="16 17">
    <name type="scientific">Cucurbita moschata</name>
    <name type="common">Winter crookneck squash</name>
    <name type="synonym">Cucurbita pepo var. moschata</name>
    <dbReference type="NCBI Taxonomy" id="3662"/>
    <lineage>
        <taxon>Eukaryota</taxon>
        <taxon>Viridiplantae</taxon>
        <taxon>Streptophyta</taxon>
        <taxon>Embryophyta</taxon>
        <taxon>Tracheophyta</taxon>
        <taxon>Spermatophyta</taxon>
        <taxon>Magnoliopsida</taxon>
        <taxon>eudicotyledons</taxon>
        <taxon>Gunneridae</taxon>
        <taxon>Pentapetalae</taxon>
        <taxon>rosids</taxon>
        <taxon>fabids</taxon>
        <taxon>Cucurbitales</taxon>
        <taxon>Cucurbitaceae</taxon>
        <taxon>Cucurbiteae</taxon>
        <taxon>Cucurbita</taxon>
    </lineage>
</organism>
<evidence type="ECO:0000256" key="10">
    <source>
        <dbReference type="ARBA" id="ARBA00047899"/>
    </source>
</evidence>
<comment type="subunit">
    <text evidence="12">Interacts with ARAC5 and ARAC10.</text>
</comment>
<keyword evidence="5" id="KW-0597">Phosphoprotein</keyword>
<feature type="region of interest" description="Disordered" evidence="14">
    <location>
        <begin position="1"/>
        <end position="101"/>
    </location>
</feature>
<evidence type="ECO:0000256" key="8">
    <source>
        <dbReference type="ARBA" id="ARBA00022777"/>
    </source>
</evidence>
<sequence>MDSDPESPASSTSSKASERTLQRSKVLEPSTVDKLDQQESEDIAWCDSIEPQASESNDSGDTVDENQSNDQTENQSNDQTENQSNDQADQAVGTPTSGSRRVRGFSDTIVIHDLRLLDLDVERKNESSPRGVLEDCSRNLDCETTTSLASTSDWEDHPDSRNLSHWKGFIRLLMKGPQMRFQTFPPLKAVPKLTRKKSKRIREDVLPTLSPVMDSAIETEFCYFRSSWKNFTLSELQAASNNFSQENLIGEGGYSEVYKGQLEDGQLVAIKRLTRGNPEEMTADFLSELGIIVHVDHPNIANVIGYGVDGGMHLILHLSPHGSLASILYESKERLDWPTRYRISLGIAEGLLYLHEGCQRRIIHRDIKAANILLRDDFEPQISDFGLAKWLPDRWTHHTVSKFEGTFGYLPPEFFMHGIVDEKTDVYAYGVLLLELITGRRAIDSAQQSLVMWAKPVLLKQDLKELVDTSLADAFDTQQMNRLISVASMCIDQSSVQRPEMSEIVQILKGDEDSLERVKRQKSKLRRTYSAELLDAEEYNSTKYLTDMDRHLEIVLGTCDV</sequence>
<dbReference type="PANTHER" id="PTHR47987">
    <property type="entry name" value="OS08G0249100 PROTEIN"/>
    <property type="match status" value="1"/>
</dbReference>
<dbReference type="AlphaFoldDB" id="A0A6J1EUT6"/>
<evidence type="ECO:0000313" key="17">
    <source>
        <dbReference type="RefSeq" id="XP_022930323.1"/>
    </source>
</evidence>
<dbReference type="GO" id="GO:0051020">
    <property type="term" value="F:GTPase binding"/>
    <property type="evidence" value="ECO:0007669"/>
    <property type="project" value="UniProtKB-ARBA"/>
</dbReference>
<evidence type="ECO:0000256" key="1">
    <source>
        <dbReference type="ARBA" id="ARBA00004496"/>
    </source>
</evidence>
<dbReference type="FunFam" id="3.30.200.20:FF:000445">
    <property type="entry name" value="Receptor-like cytosolic serine/threonine-protein kinase RBK2"/>
    <property type="match status" value="1"/>
</dbReference>
<keyword evidence="8" id="KW-0418">Kinase</keyword>
<gene>
    <name evidence="17" type="primary">LOC111436808</name>
</gene>
<evidence type="ECO:0000256" key="13">
    <source>
        <dbReference type="PROSITE-ProRule" id="PRU10141"/>
    </source>
</evidence>
<keyword evidence="6" id="KW-0808">Transferase</keyword>
<dbReference type="Gene3D" id="1.10.510.10">
    <property type="entry name" value="Transferase(Phosphotransferase) domain 1"/>
    <property type="match status" value="1"/>
</dbReference>
<feature type="compositionally biased region" description="Polar residues" evidence="14">
    <location>
        <begin position="51"/>
        <end position="99"/>
    </location>
</feature>
<dbReference type="RefSeq" id="XP_022930323.1">
    <property type="nucleotide sequence ID" value="XM_023074555.1"/>
</dbReference>
<dbReference type="InterPro" id="IPR008271">
    <property type="entry name" value="Ser/Thr_kinase_AS"/>
</dbReference>
<feature type="compositionally biased region" description="Low complexity" evidence="14">
    <location>
        <begin position="1"/>
        <end position="15"/>
    </location>
</feature>
<dbReference type="GO" id="GO:0005524">
    <property type="term" value="F:ATP binding"/>
    <property type="evidence" value="ECO:0007669"/>
    <property type="project" value="UniProtKB-UniRule"/>
</dbReference>
<dbReference type="Pfam" id="PF07714">
    <property type="entry name" value="PK_Tyr_Ser-Thr"/>
    <property type="match status" value="1"/>
</dbReference>
<name>A0A6J1EUT6_CUCMO</name>
<dbReference type="GO" id="GO:0004674">
    <property type="term" value="F:protein serine/threonine kinase activity"/>
    <property type="evidence" value="ECO:0007669"/>
    <property type="project" value="UniProtKB-KW"/>
</dbReference>
<evidence type="ECO:0000256" key="9">
    <source>
        <dbReference type="ARBA" id="ARBA00022840"/>
    </source>
</evidence>
<evidence type="ECO:0000256" key="14">
    <source>
        <dbReference type="SAM" id="MobiDB-lite"/>
    </source>
</evidence>
<dbReference type="Gene3D" id="3.30.200.20">
    <property type="entry name" value="Phosphorylase Kinase, domain 1"/>
    <property type="match status" value="1"/>
</dbReference>
<dbReference type="InterPro" id="IPR011009">
    <property type="entry name" value="Kinase-like_dom_sf"/>
</dbReference>
<proteinExistence type="predicted"/>
<dbReference type="FunFam" id="1.10.510.10:FF:000335">
    <property type="entry name" value="receptor-like cytosolic serine/threonine-protein kinase RBK2"/>
    <property type="match status" value="1"/>
</dbReference>
<dbReference type="InterPro" id="IPR000719">
    <property type="entry name" value="Prot_kinase_dom"/>
</dbReference>
<evidence type="ECO:0000259" key="15">
    <source>
        <dbReference type="PROSITE" id="PS50011"/>
    </source>
</evidence>
<evidence type="ECO:0000256" key="5">
    <source>
        <dbReference type="ARBA" id="ARBA00022553"/>
    </source>
</evidence>
<evidence type="ECO:0000256" key="12">
    <source>
        <dbReference type="ARBA" id="ARBA00063228"/>
    </source>
</evidence>
<evidence type="ECO:0000313" key="16">
    <source>
        <dbReference type="Proteomes" id="UP000504609"/>
    </source>
</evidence>
<dbReference type="PROSITE" id="PS50011">
    <property type="entry name" value="PROTEIN_KINASE_DOM"/>
    <property type="match status" value="1"/>
</dbReference>
<keyword evidence="16" id="KW-1185">Reference proteome</keyword>
<accession>A0A6J1EUT6</accession>
<comment type="catalytic activity">
    <reaction evidence="11">
        <text>L-seryl-[protein] + ATP = O-phospho-L-seryl-[protein] + ADP + H(+)</text>
        <dbReference type="Rhea" id="RHEA:17989"/>
        <dbReference type="Rhea" id="RHEA-COMP:9863"/>
        <dbReference type="Rhea" id="RHEA-COMP:11604"/>
        <dbReference type="ChEBI" id="CHEBI:15378"/>
        <dbReference type="ChEBI" id="CHEBI:29999"/>
        <dbReference type="ChEBI" id="CHEBI:30616"/>
        <dbReference type="ChEBI" id="CHEBI:83421"/>
        <dbReference type="ChEBI" id="CHEBI:456216"/>
        <dbReference type="EC" id="2.7.11.1"/>
    </reaction>
</comment>
<evidence type="ECO:0000256" key="2">
    <source>
        <dbReference type="ARBA" id="ARBA00012513"/>
    </source>
</evidence>
<dbReference type="GeneID" id="111436808"/>
<dbReference type="InterPro" id="IPR046958">
    <property type="entry name" value="RBK1/2/STUNTED"/>
</dbReference>
<evidence type="ECO:0000256" key="7">
    <source>
        <dbReference type="ARBA" id="ARBA00022741"/>
    </source>
</evidence>
<comment type="subcellular location">
    <subcellularLocation>
        <location evidence="1">Cytoplasm</location>
    </subcellularLocation>
</comment>